<dbReference type="Gene3D" id="3.90.320.10">
    <property type="match status" value="1"/>
</dbReference>
<sequence length="309" mass="34640">MSAPVIDKPGVYDIDMGTYHSDCAWLPSLSSGDLVAISKNPAKWYAYHWSNPKRFKRPETDALRIGKAAHALVTGGEDFKEHYAIRPARFTDWKTKASKAWRDKREGDGITVITIEQMRLIKGMARALKSSPEAMQIFEVGRPEQSLFWESQGVVLKARPDVIPIQDARIICDYKTVASVEPRKLMRAILDFGWAQKLANVTAGMIATVPTGAAGFEDFDFVLICQEKSPPFEVVCVTIPHTHIADLMRLNEAAVAEFIKSREDGFWRGANDGFVEYHDEEWKLASMASRYGGLNGLPGYKDHFRKDAA</sequence>
<dbReference type="Proteomes" id="UP001161390">
    <property type="component" value="Unassembled WGS sequence"/>
</dbReference>
<dbReference type="RefSeq" id="WP_371398546.1">
    <property type="nucleotide sequence ID" value="NZ_CP163424.1"/>
</dbReference>
<keyword evidence="3" id="KW-1185">Reference proteome</keyword>
<reference evidence="2" key="1">
    <citation type="journal article" date="2014" name="Int. J. Syst. Evol. Microbiol.">
        <title>Complete genome of a new Firmicutes species belonging to the dominant human colonic microbiota ('Ruminococcus bicirculans') reveals two chromosomes and a selective capacity to utilize plant glucans.</title>
        <authorList>
            <consortium name="NISC Comparative Sequencing Program"/>
            <person name="Wegmann U."/>
            <person name="Louis P."/>
            <person name="Goesmann A."/>
            <person name="Henrissat B."/>
            <person name="Duncan S.H."/>
            <person name="Flint H.J."/>
        </authorList>
    </citation>
    <scope>NUCLEOTIDE SEQUENCE</scope>
    <source>
        <strain evidence="2">NBRC 108216</strain>
    </source>
</reference>
<accession>A0ABQ5UYI5</accession>
<evidence type="ECO:0000259" key="1">
    <source>
        <dbReference type="Pfam" id="PF12684"/>
    </source>
</evidence>
<dbReference type="EMBL" id="BSNJ01000002">
    <property type="protein sequence ID" value="GLQ20358.1"/>
    <property type="molecule type" value="Genomic_DNA"/>
</dbReference>
<comment type="caution">
    <text evidence="2">The sequence shown here is derived from an EMBL/GenBank/DDBJ whole genome shotgun (WGS) entry which is preliminary data.</text>
</comment>
<proteinExistence type="predicted"/>
<dbReference type="Pfam" id="PF12684">
    <property type="entry name" value="DUF3799"/>
    <property type="match status" value="1"/>
</dbReference>
<reference evidence="2" key="2">
    <citation type="submission" date="2023-01" db="EMBL/GenBank/DDBJ databases">
        <title>Draft genome sequence of Algimonas porphyrae strain NBRC 108216.</title>
        <authorList>
            <person name="Sun Q."/>
            <person name="Mori K."/>
        </authorList>
    </citation>
    <scope>NUCLEOTIDE SEQUENCE</scope>
    <source>
        <strain evidence="2">NBRC 108216</strain>
    </source>
</reference>
<gene>
    <name evidence="2" type="ORF">GCM10007854_13130</name>
</gene>
<protein>
    <recommendedName>
        <fullName evidence="1">Putative exodeoxyribonuclease 8 PDDEXK-like domain-containing protein</fullName>
    </recommendedName>
</protein>
<dbReference type="InterPro" id="IPR024432">
    <property type="entry name" value="Put_RecE_PDDEXK-like_dom"/>
</dbReference>
<organism evidence="2 3">
    <name type="scientific">Algimonas porphyrae</name>
    <dbReference type="NCBI Taxonomy" id="1128113"/>
    <lineage>
        <taxon>Bacteria</taxon>
        <taxon>Pseudomonadati</taxon>
        <taxon>Pseudomonadota</taxon>
        <taxon>Alphaproteobacteria</taxon>
        <taxon>Maricaulales</taxon>
        <taxon>Robiginitomaculaceae</taxon>
        <taxon>Algimonas</taxon>
    </lineage>
</organism>
<name>A0ABQ5UYI5_9PROT</name>
<evidence type="ECO:0000313" key="3">
    <source>
        <dbReference type="Proteomes" id="UP001161390"/>
    </source>
</evidence>
<dbReference type="InterPro" id="IPR011604">
    <property type="entry name" value="PDDEXK-like_dom_sf"/>
</dbReference>
<evidence type="ECO:0000313" key="2">
    <source>
        <dbReference type="EMBL" id="GLQ20358.1"/>
    </source>
</evidence>
<feature type="domain" description="Putative exodeoxyribonuclease 8 PDDEXK-like" evidence="1">
    <location>
        <begin position="33"/>
        <end position="253"/>
    </location>
</feature>